<dbReference type="PANTHER" id="PTHR42781">
    <property type="entry name" value="SPERMIDINE/PUTRESCINE IMPORT ATP-BINDING PROTEIN POTA"/>
    <property type="match status" value="1"/>
</dbReference>
<dbReference type="EMBL" id="JENJ01000013">
    <property type="protein sequence ID" value="KGM97227.1"/>
    <property type="molecule type" value="Genomic_DNA"/>
</dbReference>
<keyword evidence="1" id="KW-0813">Transport</keyword>
<dbReference type="AlphaFoldDB" id="A0A0A0I8S1"/>
<dbReference type="InterPro" id="IPR017871">
    <property type="entry name" value="ABC_transporter-like_CS"/>
</dbReference>
<dbReference type="PROSITE" id="PS00211">
    <property type="entry name" value="ABC_TRANSPORTER_1"/>
    <property type="match status" value="1"/>
</dbReference>
<dbReference type="GO" id="GO:0005524">
    <property type="term" value="F:ATP binding"/>
    <property type="evidence" value="ECO:0007669"/>
    <property type="project" value="UniProtKB-KW"/>
</dbReference>
<dbReference type="InterPro" id="IPR003439">
    <property type="entry name" value="ABC_transporter-like_ATP-bd"/>
</dbReference>
<dbReference type="SMART" id="SM00382">
    <property type="entry name" value="AAA"/>
    <property type="match status" value="1"/>
</dbReference>
<gene>
    <name evidence="5" type="ORF">Z968_04310</name>
</gene>
<dbReference type="InterPro" id="IPR027417">
    <property type="entry name" value="P-loop_NTPase"/>
</dbReference>
<dbReference type="RefSeq" id="WP_039253765.1">
    <property type="nucleotide sequence ID" value="NZ_JENJ01000013.1"/>
</dbReference>
<dbReference type="OrthoDB" id="9801958at2"/>
<accession>A0A0A0I8S1</accession>
<reference evidence="5 6" key="1">
    <citation type="submission" date="2014-01" db="EMBL/GenBank/DDBJ databases">
        <title>Plasmidome dynamics in the species complex Clostridium novyi sensu lato converts strains of independent lineages into distinctly different pathogens.</title>
        <authorList>
            <person name="Skarin H."/>
            <person name="Segerman B."/>
        </authorList>
    </citation>
    <scope>NUCLEOTIDE SEQUENCE [LARGE SCALE GENOMIC DNA]</scope>
    <source>
        <strain evidence="5 6">4552</strain>
    </source>
</reference>
<proteinExistence type="predicted"/>
<dbReference type="Proteomes" id="UP000030012">
    <property type="component" value="Unassembled WGS sequence"/>
</dbReference>
<evidence type="ECO:0000313" key="5">
    <source>
        <dbReference type="EMBL" id="KGM97227.1"/>
    </source>
</evidence>
<comment type="caution">
    <text evidence="5">The sequence shown here is derived from an EMBL/GenBank/DDBJ whole genome shotgun (WGS) entry which is preliminary data.</text>
</comment>
<name>A0A0A0I8S1_CLONO</name>
<dbReference type="PANTHER" id="PTHR42781:SF8">
    <property type="entry name" value="BICARBONATE TRANSPORT ATP-BINDING PROTEIN CMPC"/>
    <property type="match status" value="1"/>
</dbReference>
<keyword evidence="2" id="KW-0547">Nucleotide-binding</keyword>
<feature type="domain" description="ABC transporter" evidence="4">
    <location>
        <begin position="10"/>
        <end position="206"/>
    </location>
</feature>
<dbReference type="Pfam" id="PF00005">
    <property type="entry name" value="ABC_tran"/>
    <property type="match status" value="1"/>
</dbReference>
<organism evidence="5 6">
    <name type="scientific">Clostridium novyi A str. 4552</name>
    <dbReference type="NCBI Taxonomy" id="1444289"/>
    <lineage>
        <taxon>Bacteria</taxon>
        <taxon>Bacillati</taxon>
        <taxon>Bacillota</taxon>
        <taxon>Clostridia</taxon>
        <taxon>Eubacteriales</taxon>
        <taxon>Clostridiaceae</taxon>
        <taxon>Clostridium</taxon>
    </lineage>
</organism>
<evidence type="ECO:0000313" key="6">
    <source>
        <dbReference type="Proteomes" id="UP000030012"/>
    </source>
</evidence>
<keyword evidence="3" id="KW-0067">ATP-binding</keyword>
<dbReference type="GO" id="GO:0016887">
    <property type="term" value="F:ATP hydrolysis activity"/>
    <property type="evidence" value="ECO:0007669"/>
    <property type="project" value="InterPro"/>
</dbReference>
<sequence length="206" mass="23788">MNKKADDIVLNLINVYKKYGSQKVFEKFNMSLKKNSINAVLGPSGAGKTTLLNIISGIENIDHGKVIFNGNNISYIFQEDRLISWLNVYDNIAFVLKSNHSKKVIKNTIDKYLTLVKLQNHKDKFPRELSGGMKRRVAIARAFAYQSDLLLMDEPFKGLDMELKKDIIDEFLNIWSYDRRTVVLVTHDIEEAKYMADKIYFLEKSN</sequence>
<dbReference type="SUPFAM" id="SSF52540">
    <property type="entry name" value="P-loop containing nucleoside triphosphate hydrolases"/>
    <property type="match status" value="1"/>
</dbReference>
<dbReference type="Gene3D" id="3.40.50.300">
    <property type="entry name" value="P-loop containing nucleotide triphosphate hydrolases"/>
    <property type="match status" value="1"/>
</dbReference>
<dbReference type="PROSITE" id="PS50893">
    <property type="entry name" value="ABC_TRANSPORTER_2"/>
    <property type="match status" value="1"/>
</dbReference>
<evidence type="ECO:0000256" key="2">
    <source>
        <dbReference type="ARBA" id="ARBA00022741"/>
    </source>
</evidence>
<protein>
    <submittedName>
        <fullName evidence="5">ABC transporter</fullName>
    </submittedName>
</protein>
<dbReference type="InterPro" id="IPR003593">
    <property type="entry name" value="AAA+_ATPase"/>
</dbReference>
<evidence type="ECO:0000259" key="4">
    <source>
        <dbReference type="PROSITE" id="PS50893"/>
    </source>
</evidence>
<evidence type="ECO:0000256" key="1">
    <source>
        <dbReference type="ARBA" id="ARBA00022448"/>
    </source>
</evidence>
<dbReference type="InterPro" id="IPR050093">
    <property type="entry name" value="ABC_SmlMolc_Importer"/>
</dbReference>
<evidence type="ECO:0000256" key="3">
    <source>
        <dbReference type="ARBA" id="ARBA00022840"/>
    </source>
</evidence>